<dbReference type="Pfam" id="PF00072">
    <property type="entry name" value="Response_reg"/>
    <property type="match status" value="1"/>
</dbReference>
<dbReference type="InterPro" id="IPR001789">
    <property type="entry name" value="Sig_transdc_resp-reg_receiver"/>
</dbReference>
<dbReference type="Pfam" id="PF08447">
    <property type="entry name" value="PAS_3"/>
    <property type="match status" value="1"/>
</dbReference>
<dbReference type="Gene3D" id="3.30.565.10">
    <property type="entry name" value="Histidine kinase-like ATPase, C-terminal domain"/>
    <property type="match status" value="1"/>
</dbReference>
<dbReference type="NCBIfam" id="TIGR00229">
    <property type="entry name" value="sensory_box"/>
    <property type="match status" value="1"/>
</dbReference>
<feature type="domain" description="Histidine kinase" evidence="2">
    <location>
        <begin position="278"/>
        <end position="500"/>
    </location>
</feature>
<evidence type="ECO:0000313" key="6">
    <source>
        <dbReference type="EMBL" id="KKM91253.1"/>
    </source>
</evidence>
<protein>
    <recommendedName>
        <fullName evidence="7">Histidine kinase</fullName>
    </recommendedName>
</protein>
<dbReference type="SMART" id="SM00086">
    <property type="entry name" value="PAC"/>
    <property type="match status" value="1"/>
</dbReference>
<dbReference type="SMART" id="SM00091">
    <property type="entry name" value="PAS"/>
    <property type="match status" value="1"/>
</dbReference>
<dbReference type="CDD" id="cd00130">
    <property type="entry name" value="PAS"/>
    <property type="match status" value="1"/>
</dbReference>
<dbReference type="SUPFAM" id="SSF55874">
    <property type="entry name" value="ATPase domain of HSP90 chaperone/DNA topoisomerase II/histidine kinase"/>
    <property type="match status" value="1"/>
</dbReference>
<feature type="domain" description="PAC" evidence="5">
    <location>
        <begin position="208"/>
        <end position="260"/>
    </location>
</feature>
<reference evidence="6" key="1">
    <citation type="journal article" date="2015" name="Nature">
        <title>Complex archaea that bridge the gap between prokaryotes and eukaryotes.</title>
        <authorList>
            <person name="Spang A."/>
            <person name="Saw J.H."/>
            <person name="Jorgensen S.L."/>
            <person name="Zaremba-Niedzwiedzka K."/>
            <person name="Martijn J."/>
            <person name="Lind A.E."/>
            <person name="van Eijk R."/>
            <person name="Schleper C."/>
            <person name="Guy L."/>
            <person name="Ettema T.J."/>
        </authorList>
    </citation>
    <scope>NUCLEOTIDE SEQUENCE</scope>
</reference>
<dbReference type="InterPro" id="IPR005467">
    <property type="entry name" value="His_kinase_dom"/>
</dbReference>
<evidence type="ECO:0008006" key="7">
    <source>
        <dbReference type="Google" id="ProtNLM"/>
    </source>
</evidence>
<evidence type="ECO:0000259" key="5">
    <source>
        <dbReference type="PROSITE" id="PS50113"/>
    </source>
</evidence>
<dbReference type="InterPro" id="IPR011006">
    <property type="entry name" value="CheY-like_superfamily"/>
</dbReference>
<dbReference type="Pfam" id="PF02518">
    <property type="entry name" value="HATPase_c"/>
    <property type="match status" value="1"/>
</dbReference>
<feature type="domain" description="PAS" evidence="4">
    <location>
        <begin position="136"/>
        <end position="206"/>
    </location>
</feature>
<comment type="caution">
    <text evidence="6">The sequence shown here is derived from an EMBL/GenBank/DDBJ whole genome shotgun (WGS) entry which is preliminary data.</text>
</comment>
<dbReference type="PROSITE" id="PS50113">
    <property type="entry name" value="PAC"/>
    <property type="match status" value="1"/>
</dbReference>
<feature type="domain" description="Response regulatory" evidence="3">
    <location>
        <begin position="10"/>
        <end position="124"/>
    </location>
</feature>
<dbReference type="PANTHER" id="PTHR43547:SF2">
    <property type="entry name" value="HYBRID SIGNAL TRANSDUCTION HISTIDINE KINASE C"/>
    <property type="match status" value="1"/>
</dbReference>
<keyword evidence="1" id="KW-0597">Phosphoprotein</keyword>
<evidence type="ECO:0000256" key="1">
    <source>
        <dbReference type="ARBA" id="ARBA00022553"/>
    </source>
</evidence>
<dbReference type="SMART" id="SM00448">
    <property type="entry name" value="REC"/>
    <property type="match status" value="1"/>
</dbReference>
<dbReference type="Gene3D" id="3.30.450.20">
    <property type="entry name" value="PAS domain"/>
    <property type="match status" value="1"/>
</dbReference>
<accession>A0A0F9LCU3</accession>
<dbReference type="SUPFAM" id="SSF52172">
    <property type="entry name" value="CheY-like"/>
    <property type="match status" value="1"/>
</dbReference>
<gene>
    <name evidence="6" type="ORF">LCGC14_1230390</name>
</gene>
<dbReference type="InterPro" id="IPR035965">
    <property type="entry name" value="PAS-like_dom_sf"/>
</dbReference>
<dbReference type="PROSITE" id="PS50110">
    <property type="entry name" value="RESPONSE_REGULATORY"/>
    <property type="match status" value="1"/>
</dbReference>
<dbReference type="AlphaFoldDB" id="A0A0F9LCU3"/>
<dbReference type="InterPro" id="IPR000014">
    <property type="entry name" value="PAS"/>
</dbReference>
<dbReference type="InterPro" id="IPR003594">
    <property type="entry name" value="HATPase_dom"/>
</dbReference>
<dbReference type="PROSITE" id="PS50109">
    <property type="entry name" value="HIS_KIN"/>
    <property type="match status" value="1"/>
</dbReference>
<dbReference type="SUPFAM" id="SSF55785">
    <property type="entry name" value="PYP-like sensor domain (PAS domain)"/>
    <property type="match status" value="1"/>
</dbReference>
<evidence type="ECO:0000259" key="2">
    <source>
        <dbReference type="PROSITE" id="PS50109"/>
    </source>
</evidence>
<dbReference type="InterPro" id="IPR004358">
    <property type="entry name" value="Sig_transdc_His_kin-like_C"/>
</dbReference>
<dbReference type="InterPro" id="IPR001610">
    <property type="entry name" value="PAC"/>
</dbReference>
<proteinExistence type="predicted"/>
<dbReference type="CDD" id="cd00156">
    <property type="entry name" value="REC"/>
    <property type="match status" value="1"/>
</dbReference>
<dbReference type="Gene3D" id="3.40.50.2300">
    <property type="match status" value="1"/>
</dbReference>
<dbReference type="PRINTS" id="PR00344">
    <property type="entry name" value="BCTRLSENSOR"/>
</dbReference>
<dbReference type="InterPro" id="IPR000700">
    <property type="entry name" value="PAS-assoc_C"/>
</dbReference>
<dbReference type="PROSITE" id="PS50112">
    <property type="entry name" value="PAS"/>
    <property type="match status" value="1"/>
</dbReference>
<dbReference type="PANTHER" id="PTHR43547">
    <property type="entry name" value="TWO-COMPONENT HISTIDINE KINASE"/>
    <property type="match status" value="1"/>
</dbReference>
<evidence type="ECO:0000259" key="4">
    <source>
        <dbReference type="PROSITE" id="PS50112"/>
    </source>
</evidence>
<dbReference type="SMART" id="SM00387">
    <property type="entry name" value="HATPase_c"/>
    <property type="match status" value="1"/>
</dbReference>
<organism evidence="6">
    <name type="scientific">marine sediment metagenome</name>
    <dbReference type="NCBI Taxonomy" id="412755"/>
    <lineage>
        <taxon>unclassified sequences</taxon>
        <taxon>metagenomes</taxon>
        <taxon>ecological metagenomes</taxon>
    </lineage>
</organism>
<dbReference type="InterPro" id="IPR013655">
    <property type="entry name" value="PAS_fold_3"/>
</dbReference>
<evidence type="ECO:0000259" key="3">
    <source>
        <dbReference type="PROSITE" id="PS50110"/>
    </source>
</evidence>
<sequence length="500" mass="57747">MTKIGISGLKLLIIEDNESDGEVLSDIFKEKGCSVFIARNGSEALKMAEDSSFDISLIDLELPDMNGITILRNLKKENPEKLHYIITGYGSLQTAINAINDGANGYFLKPIVIEDLMHHIQNEFEKKILKQKLKESVEKYRLISENTIDLICIVDNKWKFQYCNEAYERVLGYNSNELIGTSSLNLMHPEDRNKAYEEFRNSFHTGLRISKARIKCKDGTYKWMESFGRIIFDEEGQFKQSVGISRDITERKRTKHRLKESELKYKEAYNKAEFYKDIFTHDINNIISNIKSSIELSALYLKDPNRLNYVEELYELIRGQFKKCSSLISNIRKMSQIDDSVSLVRPVEINDVLKKEIDFTINSYQTRDVKIQTHGFEKIILVNANDLLIDLFNNLLNNAIKYNDSQIVEIDIKMSKEEKNNNKYVKLEFSDNGIGISDERKATLFEKTYVKDLSSKGLGIGLTLVKKIIDSYRGEIYVEDRKKGDYRKGCNFIILIPVAL</sequence>
<dbReference type="EMBL" id="LAZR01006561">
    <property type="protein sequence ID" value="KKM91253.1"/>
    <property type="molecule type" value="Genomic_DNA"/>
</dbReference>
<dbReference type="InterPro" id="IPR036890">
    <property type="entry name" value="HATPase_C_sf"/>
</dbReference>
<dbReference type="GO" id="GO:0000155">
    <property type="term" value="F:phosphorelay sensor kinase activity"/>
    <property type="evidence" value="ECO:0007669"/>
    <property type="project" value="TreeGrafter"/>
</dbReference>
<name>A0A0F9LCU3_9ZZZZ</name>